<organism evidence="1 2">
    <name type="scientific">Arenibacter nanhaiticus</name>
    <dbReference type="NCBI Taxonomy" id="558155"/>
    <lineage>
        <taxon>Bacteria</taxon>
        <taxon>Pseudomonadati</taxon>
        <taxon>Bacteroidota</taxon>
        <taxon>Flavobacteriia</taxon>
        <taxon>Flavobacteriales</taxon>
        <taxon>Flavobacteriaceae</taxon>
        <taxon>Arenibacter</taxon>
    </lineage>
</organism>
<sequence length="64" mass="7399">MQGIISDSFWWSPEKEIIMTVLRGEQELVLKAMAKIPIVTLEVLAPIENATAQQVKLREYWLKN</sequence>
<dbReference type="Proteomes" id="UP000184231">
    <property type="component" value="Unassembled WGS sequence"/>
</dbReference>
<keyword evidence="2" id="KW-1185">Reference proteome</keyword>
<evidence type="ECO:0000313" key="2">
    <source>
        <dbReference type="Proteomes" id="UP000184231"/>
    </source>
</evidence>
<evidence type="ECO:0000313" key="1">
    <source>
        <dbReference type="EMBL" id="SHJ10321.1"/>
    </source>
</evidence>
<dbReference type="AlphaFoldDB" id="A0A1M6GK77"/>
<gene>
    <name evidence="1" type="ORF">SAMN04487911_11144</name>
</gene>
<dbReference type="RefSeq" id="WP_072764354.1">
    <property type="nucleotide sequence ID" value="NZ_FQYX01000011.1"/>
</dbReference>
<dbReference type="EMBL" id="FQYX01000011">
    <property type="protein sequence ID" value="SHJ10321.1"/>
    <property type="molecule type" value="Genomic_DNA"/>
</dbReference>
<name>A0A1M6GK77_9FLAO</name>
<proteinExistence type="predicted"/>
<protein>
    <submittedName>
        <fullName evidence="1">Uncharacterized protein</fullName>
    </submittedName>
</protein>
<reference evidence="2" key="1">
    <citation type="submission" date="2016-11" db="EMBL/GenBank/DDBJ databases">
        <authorList>
            <person name="Varghese N."/>
            <person name="Submissions S."/>
        </authorList>
    </citation>
    <scope>NUCLEOTIDE SEQUENCE [LARGE SCALE GENOMIC DNA]</scope>
    <source>
        <strain evidence="2">CGMCC 1.8863</strain>
    </source>
</reference>
<accession>A0A1M6GK77</accession>